<dbReference type="SUPFAM" id="SSF51306">
    <property type="entry name" value="LexA/Signal peptidase"/>
    <property type="match status" value="1"/>
</dbReference>
<proteinExistence type="inferred from homology"/>
<evidence type="ECO:0000313" key="15">
    <source>
        <dbReference type="Proteomes" id="UP000551878"/>
    </source>
</evidence>
<organism evidence="14 15">
    <name type="scientific">Texcoconibacillus texcoconensis</name>
    <dbReference type="NCBI Taxonomy" id="1095777"/>
    <lineage>
        <taxon>Bacteria</taxon>
        <taxon>Bacillati</taxon>
        <taxon>Bacillota</taxon>
        <taxon>Bacilli</taxon>
        <taxon>Bacillales</taxon>
        <taxon>Bacillaceae</taxon>
        <taxon>Texcoconibacillus</taxon>
    </lineage>
</organism>
<dbReference type="Gene3D" id="2.10.109.10">
    <property type="entry name" value="Umud Fragment, subunit A"/>
    <property type="match status" value="1"/>
</dbReference>
<evidence type="ECO:0000256" key="12">
    <source>
        <dbReference type="RuleBase" id="RU362042"/>
    </source>
</evidence>
<dbReference type="PRINTS" id="PR00727">
    <property type="entry name" value="LEADERPTASE"/>
</dbReference>
<dbReference type="EC" id="3.4.21.89" evidence="4 12"/>
<keyword evidence="5" id="KW-1003">Cell membrane</keyword>
<keyword evidence="8 12" id="KW-0378">Hydrolase</keyword>
<reference evidence="14 15" key="1">
    <citation type="submission" date="2020-08" db="EMBL/GenBank/DDBJ databases">
        <title>Genomic Encyclopedia of Type Strains, Phase IV (KMG-IV): sequencing the most valuable type-strain genomes for metagenomic binning, comparative biology and taxonomic classification.</title>
        <authorList>
            <person name="Goeker M."/>
        </authorList>
    </citation>
    <scope>NUCLEOTIDE SEQUENCE [LARGE SCALE GENOMIC DNA]</scope>
    <source>
        <strain evidence="14 15">DSM 24696</strain>
    </source>
</reference>
<dbReference type="NCBIfam" id="TIGR02227">
    <property type="entry name" value="sigpep_I_bact"/>
    <property type="match status" value="1"/>
</dbReference>
<dbReference type="EMBL" id="JACHHB010000005">
    <property type="protein sequence ID" value="MBB5173339.1"/>
    <property type="molecule type" value="Genomic_DNA"/>
</dbReference>
<dbReference type="GO" id="GO:0009003">
    <property type="term" value="F:signal peptidase activity"/>
    <property type="evidence" value="ECO:0007669"/>
    <property type="project" value="UniProtKB-EC"/>
</dbReference>
<evidence type="ECO:0000256" key="10">
    <source>
        <dbReference type="ARBA" id="ARBA00023136"/>
    </source>
</evidence>
<dbReference type="PANTHER" id="PTHR43390:SF8">
    <property type="entry name" value="SIGNAL PEPTIDASE I"/>
    <property type="match status" value="1"/>
</dbReference>
<evidence type="ECO:0000256" key="3">
    <source>
        <dbReference type="ARBA" id="ARBA00009370"/>
    </source>
</evidence>
<feature type="active site" evidence="11">
    <location>
        <position position="88"/>
    </location>
</feature>
<dbReference type="InterPro" id="IPR019758">
    <property type="entry name" value="Pept_S26A_signal_pept_1_CS"/>
</dbReference>
<dbReference type="CDD" id="cd06530">
    <property type="entry name" value="S26_SPase_I"/>
    <property type="match status" value="1"/>
</dbReference>
<feature type="active site" evidence="11">
    <location>
        <position position="47"/>
    </location>
</feature>
<dbReference type="FunFam" id="2.10.109.10:FF:000008">
    <property type="entry name" value="Signal peptidase I"/>
    <property type="match status" value="1"/>
</dbReference>
<evidence type="ECO:0000256" key="9">
    <source>
        <dbReference type="ARBA" id="ARBA00022989"/>
    </source>
</evidence>
<name>A0A840QPQ3_9BACI</name>
<evidence type="ECO:0000256" key="2">
    <source>
        <dbReference type="ARBA" id="ARBA00004401"/>
    </source>
</evidence>
<evidence type="ECO:0000256" key="1">
    <source>
        <dbReference type="ARBA" id="ARBA00000677"/>
    </source>
</evidence>
<dbReference type="InterPro" id="IPR019533">
    <property type="entry name" value="Peptidase_S26"/>
</dbReference>
<protein>
    <recommendedName>
        <fullName evidence="4 12">Signal peptidase I</fullName>
        <ecNumber evidence="4 12">3.4.21.89</ecNumber>
    </recommendedName>
</protein>
<evidence type="ECO:0000256" key="11">
    <source>
        <dbReference type="PIRSR" id="PIRSR600223-1"/>
    </source>
</evidence>
<keyword evidence="9 12" id="KW-1133">Transmembrane helix</keyword>
<evidence type="ECO:0000256" key="8">
    <source>
        <dbReference type="ARBA" id="ARBA00022801"/>
    </source>
</evidence>
<dbReference type="InterPro" id="IPR036286">
    <property type="entry name" value="LexA/Signal_pep-like_sf"/>
</dbReference>
<keyword evidence="7 12" id="KW-0812">Transmembrane</keyword>
<keyword evidence="15" id="KW-1185">Reference proteome</keyword>
<feature type="transmembrane region" description="Helical" evidence="12">
    <location>
        <begin position="16"/>
        <end position="38"/>
    </location>
</feature>
<comment type="caution">
    <text evidence="14">The sequence shown here is derived from an EMBL/GenBank/DDBJ whole genome shotgun (WGS) entry which is preliminary data.</text>
</comment>
<dbReference type="PANTHER" id="PTHR43390">
    <property type="entry name" value="SIGNAL PEPTIDASE I"/>
    <property type="match status" value="1"/>
</dbReference>
<evidence type="ECO:0000256" key="5">
    <source>
        <dbReference type="ARBA" id="ARBA00022475"/>
    </source>
</evidence>
<dbReference type="GO" id="GO:0004252">
    <property type="term" value="F:serine-type endopeptidase activity"/>
    <property type="evidence" value="ECO:0007669"/>
    <property type="project" value="InterPro"/>
</dbReference>
<dbReference type="RefSeq" id="WP_184663783.1">
    <property type="nucleotide sequence ID" value="NZ_JACHHB010000005.1"/>
</dbReference>
<sequence length="190" mass="22578">MEGSVVLERHKWLRSAWTFLKIVILVVIVTFFVHHFFFTNYVVSGKSMLPTIQDGEHVIINKIEYDWNAPQRFDLIVFRATPETDYIKRVIGVPSDEIRYENDHLYINDELYEEPFLEQEKRALLDETFTYDFTLEQVTGEGKVPNDKYFVLGDNRPNSMDSRQLGFISKDRIIGKVDITYWPLKRLRMF</sequence>
<dbReference type="AlphaFoldDB" id="A0A840QPQ3"/>
<dbReference type="GO" id="GO:0005886">
    <property type="term" value="C:plasma membrane"/>
    <property type="evidence" value="ECO:0007669"/>
    <property type="project" value="UniProtKB-SubCell"/>
</dbReference>
<evidence type="ECO:0000256" key="7">
    <source>
        <dbReference type="ARBA" id="ARBA00022692"/>
    </source>
</evidence>
<evidence type="ECO:0000259" key="13">
    <source>
        <dbReference type="Pfam" id="PF10502"/>
    </source>
</evidence>
<keyword evidence="6 12" id="KW-0645">Protease</keyword>
<gene>
    <name evidence="14" type="ORF">HNQ41_001508</name>
</gene>
<keyword evidence="10 12" id="KW-0472">Membrane</keyword>
<evidence type="ECO:0000313" key="14">
    <source>
        <dbReference type="EMBL" id="MBB5173339.1"/>
    </source>
</evidence>
<dbReference type="GO" id="GO:0006465">
    <property type="term" value="P:signal peptide processing"/>
    <property type="evidence" value="ECO:0007669"/>
    <property type="project" value="InterPro"/>
</dbReference>
<dbReference type="Proteomes" id="UP000551878">
    <property type="component" value="Unassembled WGS sequence"/>
</dbReference>
<evidence type="ECO:0000256" key="6">
    <source>
        <dbReference type="ARBA" id="ARBA00022670"/>
    </source>
</evidence>
<dbReference type="PROSITE" id="PS00761">
    <property type="entry name" value="SPASE_I_3"/>
    <property type="match status" value="1"/>
</dbReference>
<comment type="similarity">
    <text evidence="3 12">Belongs to the peptidase S26 family.</text>
</comment>
<comment type="catalytic activity">
    <reaction evidence="1 12">
        <text>Cleavage of hydrophobic, N-terminal signal or leader sequences from secreted and periplasmic proteins.</text>
        <dbReference type="EC" id="3.4.21.89"/>
    </reaction>
</comment>
<accession>A0A840QPQ3</accession>
<feature type="domain" description="Peptidase S26" evidence="13">
    <location>
        <begin position="18"/>
        <end position="182"/>
    </location>
</feature>
<evidence type="ECO:0000256" key="4">
    <source>
        <dbReference type="ARBA" id="ARBA00013208"/>
    </source>
</evidence>
<dbReference type="Pfam" id="PF10502">
    <property type="entry name" value="Peptidase_S26"/>
    <property type="match status" value="1"/>
</dbReference>
<dbReference type="InterPro" id="IPR000223">
    <property type="entry name" value="Pept_S26A_signal_pept_1"/>
</dbReference>
<comment type="subcellular location">
    <subcellularLocation>
        <location evidence="2">Cell membrane</location>
        <topology evidence="2">Single-pass type II membrane protein</topology>
    </subcellularLocation>
    <subcellularLocation>
        <location evidence="12">Membrane</location>
        <topology evidence="12">Single-pass type II membrane protein</topology>
    </subcellularLocation>
</comment>